<evidence type="ECO:0000259" key="2">
    <source>
        <dbReference type="Pfam" id="PF07007"/>
    </source>
</evidence>
<reference evidence="3 4" key="1">
    <citation type="submission" date="2023-07" db="EMBL/GenBank/DDBJ databases">
        <title>Sorghum-associated microbial communities from plants grown in Nebraska, USA.</title>
        <authorList>
            <person name="Schachtman D."/>
        </authorList>
    </citation>
    <scope>NUCLEOTIDE SEQUENCE [LARGE SCALE GENOMIC DNA]</scope>
    <source>
        <strain evidence="3 4">DS1781</strain>
    </source>
</reference>
<name>A0ABU1NFJ9_9BURK</name>
<feature type="domain" description="Lysozyme inhibitor LprI-like N-terminal" evidence="2">
    <location>
        <begin position="27"/>
        <end position="123"/>
    </location>
</feature>
<dbReference type="PANTHER" id="PTHR39176">
    <property type="entry name" value="PERIPLASMIC PROTEIN-RELATED"/>
    <property type="match status" value="1"/>
</dbReference>
<organism evidence="3 4">
    <name type="scientific">Variovorax soli</name>
    <dbReference type="NCBI Taxonomy" id="376815"/>
    <lineage>
        <taxon>Bacteria</taxon>
        <taxon>Pseudomonadati</taxon>
        <taxon>Pseudomonadota</taxon>
        <taxon>Betaproteobacteria</taxon>
        <taxon>Burkholderiales</taxon>
        <taxon>Comamonadaceae</taxon>
        <taxon>Variovorax</taxon>
    </lineage>
</organism>
<comment type="caution">
    <text evidence="3">The sequence shown here is derived from an EMBL/GenBank/DDBJ whole genome shotgun (WGS) entry which is preliminary data.</text>
</comment>
<keyword evidence="4" id="KW-1185">Reference proteome</keyword>
<evidence type="ECO:0000313" key="3">
    <source>
        <dbReference type="EMBL" id="MDR6537227.1"/>
    </source>
</evidence>
<dbReference type="Proteomes" id="UP001184230">
    <property type="component" value="Unassembled WGS sequence"/>
</dbReference>
<dbReference type="EMBL" id="JAVDRF010000005">
    <property type="protein sequence ID" value="MDR6537227.1"/>
    <property type="molecule type" value="Genomic_DNA"/>
</dbReference>
<dbReference type="InterPro" id="IPR009739">
    <property type="entry name" value="LprI-like_N"/>
</dbReference>
<accession>A0ABU1NFJ9</accession>
<gene>
    <name evidence="3" type="ORF">J2739_003000</name>
</gene>
<dbReference type="Gene3D" id="1.20.1270.180">
    <property type="match status" value="1"/>
</dbReference>
<feature type="chain" id="PRO_5046195639" evidence="1">
    <location>
        <begin position="21"/>
        <end position="129"/>
    </location>
</feature>
<dbReference type="PANTHER" id="PTHR39176:SF1">
    <property type="entry name" value="PERIPLASMIC PROTEIN"/>
    <property type="match status" value="1"/>
</dbReference>
<protein>
    <submittedName>
        <fullName evidence="3">Uncharacterized protein YecT (DUF1311 family)</fullName>
    </submittedName>
</protein>
<keyword evidence="1" id="KW-0732">Signal</keyword>
<sequence length="129" mass="14521">MKKLSCLGAALLMLPGIVLAQEPCRTRNTTEINQCAQQALARKDRELNDAYQSLLKSLEPAGKGDTVDYAATRKLLQQAQRAWVQFRDNDCRAKYMLNAGGTARDIVSLGCQIEHTEQRTKQLREWLKA</sequence>
<dbReference type="Pfam" id="PF07007">
    <property type="entry name" value="LprI"/>
    <property type="match status" value="1"/>
</dbReference>
<proteinExistence type="predicted"/>
<evidence type="ECO:0000313" key="4">
    <source>
        <dbReference type="Proteomes" id="UP001184230"/>
    </source>
</evidence>
<dbReference type="RefSeq" id="WP_309902936.1">
    <property type="nucleotide sequence ID" value="NZ_JAVDRF010000005.1"/>
</dbReference>
<evidence type="ECO:0000256" key="1">
    <source>
        <dbReference type="SAM" id="SignalP"/>
    </source>
</evidence>
<feature type="signal peptide" evidence="1">
    <location>
        <begin position="1"/>
        <end position="20"/>
    </location>
</feature>